<dbReference type="EMBL" id="MK651787">
    <property type="protein sequence ID" value="QBZ71626.1"/>
    <property type="molecule type" value="Genomic_DNA"/>
</dbReference>
<dbReference type="GeneID" id="55013199"/>
<sequence length="81" mass="9304">MKEQQEKKAADVVDLSHMYVGPQQRATLFQSAYDRYRKKGFSHNQATGLATQAVEGFVAQMDQKRREAVEESKRQDKEADL</sequence>
<dbReference type="KEGG" id="vg:55013199"/>
<dbReference type="Proteomes" id="UP000297046">
    <property type="component" value="Segment"/>
</dbReference>
<organism evidence="1 2">
    <name type="scientific">Escherichia phage Sortsne</name>
    <dbReference type="NCBI Taxonomy" id="2562456"/>
    <lineage>
        <taxon>Viruses</taxon>
        <taxon>Duplodnaviria</taxon>
        <taxon>Heunggongvirae</taxon>
        <taxon>Uroviricota</taxon>
        <taxon>Caudoviricetes</taxon>
        <taxon>Sortsnevirus</taxon>
        <taxon>Sortsnevirus sortsne</taxon>
    </lineage>
</organism>
<name>A0A4D6E0M0_9CAUD</name>
<dbReference type="RefSeq" id="YP_009821714.1">
    <property type="nucleotide sequence ID" value="NC_048178.1"/>
</dbReference>
<protein>
    <submittedName>
        <fullName evidence="1">Uncharacterized protein</fullName>
    </submittedName>
</protein>
<evidence type="ECO:0000313" key="2">
    <source>
        <dbReference type="Proteomes" id="UP000297046"/>
    </source>
</evidence>
<evidence type="ECO:0000313" key="1">
    <source>
        <dbReference type="EMBL" id="QBZ71626.1"/>
    </source>
</evidence>
<reference evidence="2" key="1">
    <citation type="submission" date="2019-03" db="EMBL/GenBank/DDBJ databases">
        <authorList>
            <person name="Olsen N.S."/>
            <person name="Kot W."/>
            <person name="Hansen L.H."/>
        </authorList>
    </citation>
    <scope>NUCLEOTIDE SEQUENCE [LARGE SCALE GENOMIC DNA]</scope>
</reference>
<keyword evidence="2" id="KW-1185">Reference proteome</keyword>
<accession>A0A4D6E0M0</accession>
<proteinExistence type="predicted"/>